<accession>A0AAW2SG87</accession>
<reference evidence="1" key="1">
    <citation type="submission" date="2020-06" db="EMBL/GenBank/DDBJ databases">
        <authorList>
            <person name="Li T."/>
            <person name="Hu X."/>
            <person name="Zhang T."/>
            <person name="Song X."/>
            <person name="Zhang H."/>
            <person name="Dai N."/>
            <person name="Sheng W."/>
            <person name="Hou X."/>
            <person name="Wei L."/>
        </authorList>
    </citation>
    <scope>NUCLEOTIDE SEQUENCE</scope>
    <source>
        <strain evidence="1">KEN1</strain>
        <tissue evidence="1">Leaf</tissue>
    </source>
</reference>
<evidence type="ECO:0000313" key="1">
    <source>
        <dbReference type="EMBL" id="KAL0391596.1"/>
    </source>
</evidence>
<dbReference type="AlphaFoldDB" id="A0AAW2SG87"/>
<organism evidence="1">
    <name type="scientific">Sesamum latifolium</name>
    <dbReference type="NCBI Taxonomy" id="2727402"/>
    <lineage>
        <taxon>Eukaryota</taxon>
        <taxon>Viridiplantae</taxon>
        <taxon>Streptophyta</taxon>
        <taxon>Embryophyta</taxon>
        <taxon>Tracheophyta</taxon>
        <taxon>Spermatophyta</taxon>
        <taxon>Magnoliopsida</taxon>
        <taxon>eudicotyledons</taxon>
        <taxon>Gunneridae</taxon>
        <taxon>Pentapetalae</taxon>
        <taxon>asterids</taxon>
        <taxon>lamiids</taxon>
        <taxon>Lamiales</taxon>
        <taxon>Pedaliaceae</taxon>
        <taxon>Sesamum</taxon>
    </lineage>
</organism>
<sequence>MSRVPCRWHWFAGCGCQVACTRSLALVRRTRMPGRWPTDQHWFAGRGCQVTGPPTNTGSQVADARSLPTDQRAARAIIGSFHQMSHVRFSWEEKFDSQGSLSEKILLIIPYLE</sequence>
<gene>
    <name evidence="1" type="ORF">Slati_4523800</name>
</gene>
<name>A0AAW2SG87_9LAMI</name>
<protein>
    <submittedName>
        <fullName evidence="1">Uncharacterized protein</fullName>
    </submittedName>
</protein>
<dbReference type="EMBL" id="JACGWN010000017">
    <property type="protein sequence ID" value="KAL0391596.1"/>
    <property type="molecule type" value="Genomic_DNA"/>
</dbReference>
<reference evidence="1" key="2">
    <citation type="journal article" date="2024" name="Plant">
        <title>Genomic evolution and insights into agronomic trait innovations of Sesamum species.</title>
        <authorList>
            <person name="Miao H."/>
            <person name="Wang L."/>
            <person name="Qu L."/>
            <person name="Liu H."/>
            <person name="Sun Y."/>
            <person name="Le M."/>
            <person name="Wang Q."/>
            <person name="Wei S."/>
            <person name="Zheng Y."/>
            <person name="Lin W."/>
            <person name="Duan Y."/>
            <person name="Cao H."/>
            <person name="Xiong S."/>
            <person name="Wang X."/>
            <person name="Wei L."/>
            <person name="Li C."/>
            <person name="Ma Q."/>
            <person name="Ju M."/>
            <person name="Zhao R."/>
            <person name="Li G."/>
            <person name="Mu C."/>
            <person name="Tian Q."/>
            <person name="Mei H."/>
            <person name="Zhang T."/>
            <person name="Gao T."/>
            <person name="Zhang H."/>
        </authorList>
    </citation>
    <scope>NUCLEOTIDE SEQUENCE</scope>
    <source>
        <strain evidence="1">KEN1</strain>
    </source>
</reference>
<comment type="caution">
    <text evidence="1">The sequence shown here is derived from an EMBL/GenBank/DDBJ whole genome shotgun (WGS) entry which is preliminary data.</text>
</comment>
<proteinExistence type="predicted"/>